<dbReference type="EMBL" id="PDUG01000004">
    <property type="protein sequence ID" value="PIC31741.1"/>
    <property type="molecule type" value="Genomic_DNA"/>
</dbReference>
<keyword evidence="3" id="KW-1185">Reference proteome</keyword>
<sequence>MGPKVYHFLFLKDNGNVIEEIKLMIEHICEVFRSPITGITIVEESLIDWIIKFQPTIRYVWINDDVVNSVGTLDRIFENLNVTNHFRLKSIGNEPIMTDPIPFPSISIYNFYWFDLPSILNGTNAIIRLYRSILTTIDINTILKEWQLGYYLYNLEYLEIETFTFLERYDFILEVLKNLDWTPNFGNEGRPTTV</sequence>
<dbReference type="Proteomes" id="UP000230233">
    <property type="component" value="Chromosome IV"/>
</dbReference>
<evidence type="ECO:0000313" key="3">
    <source>
        <dbReference type="Proteomes" id="UP000230233"/>
    </source>
</evidence>
<evidence type="ECO:0000313" key="2">
    <source>
        <dbReference type="EMBL" id="PIC31741.1"/>
    </source>
</evidence>
<accession>A0A2G5TXA3</accession>
<protein>
    <recommendedName>
        <fullName evidence="1">Sdz-33 F-box domain-containing protein</fullName>
    </recommendedName>
</protein>
<reference evidence="3" key="1">
    <citation type="submission" date="2017-10" db="EMBL/GenBank/DDBJ databases">
        <title>Rapid genome shrinkage in a self-fertile nematode reveals novel sperm competition proteins.</title>
        <authorList>
            <person name="Yin D."/>
            <person name="Schwarz E.M."/>
            <person name="Thomas C.G."/>
            <person name="Felde R.L."/>
            <person name="Korf I.F."/>
            <person name="Cutter A.D."/>
            <person name="Schartner C.M."/>
            <person name="Ralston E.J."/>
            <person name="Meyer B.J."/>
            <person name="Haag E.S."/>
        </authorList>
    </citation>
    <scope>NUCLEOTIDE SEQUENCE [LARGE SCALE GENOMIC DNA]</scope>
    <source>
        <strain evidence="3">JU1422</strain>
    </source>
</reference>
<evidence type="ECO:0000259" key="1">
    <source>
        <dbReference type="Pfam" id="PF07735"/>
    </source>
</evidence>
<name>A0A2G5TXA3_9PELO</name>
<gene>
    <name evidence="2" type="primary">Cnig_chr_IV.g12336</name>
    <name evidence="2" type="ORF">B9Z55_012336</name>
</gene>
<comment type="caution">
    <text evidence="2">The sequence shown here is derived from an EMBL/GenBank/DDBJ whole genome shotgun (WGS) entry which is preliminary data.</text>
</comment>
<dbReference type="InterPro" id="IPR012885">
    <property type="entry name" value="F-box_Sdz-33"/>
</dbReference>
<dbReference type="PANTHER" id="PTHR21503:SF8">
    <property type="entry name" value="F-BOX ASSOCIATED DOMAIN-CONTAINING PROTEIN-RELATED"/>
    <property type="match status" value="1"/>
</dbReference>
<proteinExistence type="predicted"/>
<dbReference type="Pfam" id="PF07735">
    <property type="entry name" value="FBA_2"/>
    <property type="match status" value="1"/>
</dbReference>
<dbReference type="AlphaFoldDB" id="A0A2G5TXA3"/>
<organism evidence="2 3">
    <name type="scientific">Caenorhabditis nigoni</name>
    <dbReference type="NCBI Taxonomy" id="1611254"/>
    <lineage>
        <taxon>Eukaryota</taxon>
        <taxon>Metazoa</taxon>
        <taxon>Ecdysozoa</taxon>
        <taxon>Nematoda</taxon>
        <taxon>Chromadorea</taxon>
        <taxon>Rhabditida</taxon>
        <taxon>Rhabditina</taxon>
        <taxon>Rhabditomorpha</taxon>
        <taxon>Rhabditoidea</taxon>
        <taxon>Rhabditidae</taxon>
        <taxon>Peloderinae</taxon>
        <taxon>Caenorhabditis</taxon>
    </lineage>
</organism>
<dbReference type="PANTHER" id="PTHR21503">
    <property type="entry name" value="F-BOX-CONTAINING HYPOTHETICAL PROTEIN C.ELEGANS"/>
    <property type="match status" value="1"/>
</dbReference>
<feature type="domain" description="Sdz-33 F-box" evidence="1">
    <location>
        <begin position="103"/>
        <end position="160"/>
    </location>
</feature>